<accession>A0A212K2Z4</accession>
<proteinExistence type="predicted"/>
<gene>
    <name evidence="1" type="ORF">KL86DYS1_31263</name>
</gene>
<name>A0A212K2Z4_9BACT</name>
<evidence type="ECO:0000313" key="1">
    <source>
        <dbReference type="EMBL" id="SBW06017.1"/>
    </source>
</evidence>
<reference evidence="1" key="1">
    <citation type="submission" date="2016-04" db="EMBL/GenBank/DDBJ databases">
        <authorList>
            <person name="Evans L.H."/>
            <person name="Alamgir A."/>
            <person name="Owens N."/>
            <person name="Weber N.D."/>
            <person name="Virtaneva K."/>
            <person name="Barbian K."/>
            <person name="Babar A."/>
            <person name="Rosenke K."/>
        </authorList>
    </citation>
    <scope>NUCLEOTIDE SEQUENCE</scope>
    <source>
        <strain evidence="1">86-1</strain>
    </source>
</reference>
<protein>
    <submittedName>
        <fullName evidence="1">Uncharacterized protein</fullName>
    </submittedName>
</protein>
<dbReference type="EMBL" id="FLUM01000003">
    <property type="protein sequence ID" value="SBW06017.1"/>
    <property type="molecule type" value="Genomic_DNA"/>
</dbReference>
<sequence length="49" mass="5797">MIPDFRNITPNIHKSGNIKNDIIYLHAEKTIDIDNEGCNREYSVFRSRF</sequence>
<dbReference type="AlphaFoldDB" id="A0A212K2Z4"/>
<organism evidence="1">
    <name type="scientific">uncultured Dysgonomonas sp</name>
    <dbReference type="NCBI Taxonomy" id="206096"/>
    <lineage>
        <taxon>Bacteria</taxon>
        <taxon>Pseudomonadati</taxon>
        <taxon>Bacteroidota</taxon>
        <taxon>Bacteroidia</taxon>
        <taxon>Bacteroidales</taxon>
        <taxon>Dysgonomonadaceae</taxon>
        <taxon>Dysgonomonas</taxon>
        <taxon>environmental samples</taxon>
    </lineage>
</organism>